<dbReference type="EnsemblMetazoa" id="AFAF003089-RA">
    <property type="protein sequence ID" value="AFAF003089-PA"/>
    <property type="gene ID" value="AFAF003089"/>
</dbReference>
<reference evidence="2" key="1">
    <citation type="submission" date="2014-01" db="EMBL/GenBank/DDBJ databases">
        <title>The Genome Sequence of Anopheles farauti FAR1 (V2).</title>
        <authorList>
            <consortium name="The Broad Institute Genomics Platform"/>
            <person name="Neafsey D.E."/>
            <person name="Besansky N."/>
            <person name="Howell P."/>
            <person name="Walton C."/>
            <person name="Young S.K."/>
            <person name="Zeng Q."/>
            <person name="Gargeya S."/>
            <person name="Fitzgerald M."/>
            <person name="Haas B."/>
            <person name="Abouelleil A."/>
            <person name="Allen A.W."/>
            <person name="Alvarado L."/>
            <person name="Arachchi H.M."/>
            <person name="Berlin A.M."/>
            <person name="Chapman S.B."/>
            <person name="Gainer-Dewar J."/>
            <person name="Goldberg J."/>
            <person name="Griggs A."/>
            <person name="Gujja S."/>
            <person name="Hansen M."/>
            <person name="Howarth C."/>
            <person name="Imamovic A."/>
            <person name="Ireland A."/>
            <person name="Larimer J."/>
            <person name="McCowan C."/>
            <person name="Murphy C."/>
            <person name="Pearson M."/>
            <person name="Poon T.W."/>
            <person name="Priest M."/>
            <person name="Roberts A."/>
            <person name="Saif S."/>
            <person name="Shea T."/>
            <person name="Sisk P."/>
            <person name="Sykes S."/>
            <person name="Wortman J."/>
            <person name="Nusbaum C."/>
            <person name="Birren B."/>
        </authorList>
    </citation>
    <scope>NUCLEOTIDE SEQUENCE [LARGE SCALE GENOMIC DNA]</scope>
    <source>
        <strain evidence="2">FAR1</strain>
    </source>
</reference>
<proteinExistence type="predicted"/>
<evidence type="ECO:0000313" key="1">
    <source>
        <dbReference type="EnsemblMetazoa" id="AFAF003089-PA"/>
    </source>
</evidence>
<reference evidence="1" key="2">
    <citation type="submission" date="2020-05" db="UniProtKB">
        <authorList>
            <consortium name="EnsemblMetazoa"/>
        </authorList>
    </citation>
    <scope>IDENTIFICATION</scope>
    <source>
        <strain evidence="1">FAR1</strain>
    </source>
</reference>
<dbReference type="AlphaFoldDB" id="A0A182Q4T7"/>
<keyword evidence="2" id="KW-1185">Reference proteome</keyword>
<protein>
    <submittedName>
        <fullName evidence="1">Uncharacterized protein</fullName>
    </submittedName>
</protein>
<name>A0A182Q4T7_9DIPT</name>
<evidence type="ECO:0000313" key="2">
    <source>
        <dbReference type="Proteomes" id="UP000075886"/>
    </source>
</evidence>
<sequence>MEAGYLIATDWTRAGERRTDFVKHEKEVMARKLHTYLLISCCREMPGDGRVTSAASTATTGASTTGEDAVPTLYRRMRRAELRALLCDASLLFRLSDGVYGAWRDVSGDWLGELCVYTEWMAESGLGLAGSNVVFERTSSGECLALDGKALPPPPPPGSLPTPTGGSSYFRFITSGRPAFFDDVGMLEALPRPVTLYASPGLISGSPASGLISNRFGSGELLELLLPVLLPPLCGFRIDATDTSPPCVERLKPTPPASLELAVSASGSVMPGPDTGVPVSSSRFGTTIATGDGSIGAITSLPPAELQLEFSLSTSIGSSGSDSSPSQDMGRGRLLLALRSSRMLTPPPFVSSTAVAAAVFSMFDSSVSDSSDSSIFGTRQFVRSGVQQHTFLYRTTTRAGGGGGGGGGVDRKEDLALIIALQTAGEPLSWKKKGISIGTITWEAHITVN</sequence>
<dbReference type="VEuPathDB" id="VectorBase:AFAF003089"/>
<dbReference type="EMBL" id="AXCN02000847">
    <property type="status" value="NOT_ANNOTATED_CDS"/>
    <property type="molecule type" value="Genomic_DNA"/>
</dbReference>
<organism evidence="1 2">
    <name type="scientific">Anopheles farauti</name>
    <dbReference type="NCBI Taxonomy" id="69004"/>
    <lineage>
        <taxon>Eukaryota</taxon>
        <taxon>Metazoa</taxon>
        <taxon>Ecdysozoa</taxon>
        <taxon>Arthropoda</taxon>
        <taxon>Hexapoda</taxon>
        <taxon>Insecta</taxon>
        <taxon>Pterygota</taxon>
        <taxon>Neoptera</taxon>
        <taxon>Endopterygota</taxon>
        <taxon>Diptera</taxon>
        <taxon>Nematocera</taxon>
        <taxon>Culicoidea</taxon>
        <taxon>Culicidae</taxon>
        <taxon>Anophelinae</taxon>
        <taxon>Anopheles</taxon>
    </lineage>
</organism>
<accession>A0A182Q4T7</accession>
<dbReference type="Proteomes" id="UP000075886">
    <property type="component" value="Unassembled WGS sequence"/>
</dbReference>